<dbReference type="InterPro" id="IPR002481">
    <property type="entry name" value="FUR"/>
</dbReference>
<feature type="binding site" evidence="12">
    <location>
        <position position="101"/>
    </location>
    <ligand>
        <name>Zn(2+)</name>
        <dbReference type="ChEBI" id="CHEBI:29105"/>
    </ligand>
</feature>
<reference evidence="13 14" key="1">
    <citation type="submission" date="2018-06" db="EMBL/GenBank/DDBJ databases">
        <authorList>
            <consortium name="Pathogen Informatics"/>
            <person name="Doyle S."/>
        </authorList>
    </citation>
    <scope>NUCLEOTIDE SEQUENCE [LARGE SCALE GENOMIC DNA]</scope>
    <source>
        <strain evidence="13 14">NCTC13063</strain>
    </source>
</reference>
<evidence type="ECO:0000256" key="10">
    <source>
        <dbReference type="ARBA" id="ARBA00023125"/>
    </source>
</evidence>
<dbReference type="EMBL" id="UGTJ01000001">
    <property type="protein sequence ID" value="SUB79232.1"/>
    <property type="molecule type" value="Genomic_DNA"/>
</dbReference>
<keyword evidence="9" id="KW-0805">Transcription regulation</keyword>
<evidence type="ECO:0000256" key="4">
    <source>
        <dbReference type="ARBA" id="ARBA00020910"/>
    </source>
</evidence>
<evidence type="ECO:0000256" key="7">
    <source>
        <dbReference type="ARBA" id="ARBA00022723"/>
    </source>
</evidence>
<dbReference type="CDD" id="cd07153">
    <property type="entry name" value="Fur_like"/>
    <property type="match status" value="1"/>
</dbReference>
<dbReference type="GO" id="GO:0003700">
    <property type="term" value="F:DNA-binding transcription factor activity"/>
    <property type="evidence" value="ECO:0007669"/>
    <property type="project" value="InterPro"/>
</dbReference>
<keyword evidence="11" id="KW-0804">Transcription</keyword>
<comment type="cofactor">
    <cofactor evidence="12">
        <name>Zn(2+)</name>
        <dbReference type="ChEBI" id="CHEBI:29105"/>
    </cofactor>
    <text evidence="12">Binds 1 zinc ion per subunit.</text>
</comment>
<dbReference type="GO" id="GO:0000976">
    <property type="term" value="F:transcription cis-regulatory region binding"/>
    <property type="evidence" value="ECO:0007669"/>
    <property type="project" value="TreeGrafter"/>
</dbReference>
<proteinExistence type="inferred from homology"/>
<gene>
    <name evidence="13" type="primary">perR_2</name>
    <name evidence="13" type="ORF">NCTC13063_00490</name>
</gene>
<dbReference type="Gene3D" id="1.10.10.10">
    <property type="entry name" value="Winged helix-like DNA-binding domain superfamily/Winged helix DNA-binding domain"/>
    <property type="match status" value="1"/>
</dbReference>
<dbReference type="AlphaFoldDB" id="A0AAQ1UGU6"/>
<accession>A0AAQ1UGU6</accession>
<dbReference type="GeneID" id="93536660"/>
<comment type="subcellular location">
    <subcellularLocation>
        <location evidence="1">Cytoplasm</location>
    </subcellularLocation>
</comment>
<evidence type="ECO:0000256" key="12">
    <source>
        <dbReference type="PIRSR" id="PIRSR602481-1"/>
    </source>
</evidence>
<name>A0AAQ1UGU6_9BACT</name>
<dbReference type="InterPro" id="IPR043135">
    <property type="entry name" value="Fur_C"/>
</dbReference>
<dbReference type="InterPro" id="IPR036388">
    <property type="entry name" value="WH-like_DNA-bd_sf"/>
</dbReference>
<evidence type="ECO:0000256" key="3">
    <source>
        <dbReference type="ARBA" id="ARBA00011738"/>
    </source>
</evidence>
<keyword evidence="10" id="KW-0238">DNA-binding</keyword>
<evidence type="ECO:0000256" key="5">
    <source>
        <dbReference type="ARBA" id="ARBA00022490"/>
    </source>
</evidence>
<feature type="binding site" evidence="12">
    <location>
        <position position="140"/>
    </location>
    <ligand>
        <name>Zn(2+)</name>
        <dbReference type="ChEBI" id="CHEBI:29105"/>
    </ligand>
</feature>
<dbReference type="GO" id="GO:0045892">
    <property type="term" value="P:negative regulation of DNA-templated transcription"/>
    <property type="evidence" value="ECO:0007669"/>
    <property type="project" value="TreeGrafter"/>
</dbReference>
<dbReference type="RefSeq" id="WP_004340976.1">
    <property type="nucleotide sequence ID" value="NZ_CALLWX010000024.1"/>
</dbReference>
<evidence type="ECO:0000256" key="1">
    <source>
        <dbReference type="ARBA" id="ARBA00004496"/>
    </source>
</evidence>
<dbReference type="PANTHER" id="PTHR33202">
    <property type="entry name" value="ZINC UPTAKE REGULATION PROTEIN"/>
    <property type="match status" value="1"/>
</dbReference>
<organism evidence="13 14">
    <name type="scientific">Segatella buccae</name>
    <dbReference type="NCBI Taxonomy" id="28126"/>
    <lineage>
        <taxon>Bacteria</taxon>
        <taxon>Pseudomonadati</taxon>
        <taxon>Bacteroidota</taxon>
        <taxon>Bacteroidia</taxon>
        <taxon>Bacteroidales</taxon>
        <taxon>Prevotellaceae</taxon>
        <taxon>Segatella</taxon>
    </lineage>
</organism>
<evidence type="ECO:0000256" key="11">
    <source>
        <dbReference type="ARBA" id="ARBA00023163"/>
    </source>
</evidence>
<keyword evidence="8 12" id="KW-0862">Zinc</keyword>
<keyword evidence="5" id="KW-0963">Cytoplasm</keyword>
<dbReference type="PANTHER" id="PTHR33202:SF2">
    <property type="entry name" value="FERRIC UPTAKE REGULATION PROTEIN"/>
    <property type="match status" value="1"/>
</dbReference>
<comment type="subunit">
    <text evidence="3">Homodimer.</text>
</comment>
<protein>
    <recommendedName>
        <fullName evidence="4">Ferric uptake regulation protein</fullName>
    </recommendedName>
</protein>
<evidence type="ECO:0000256" key="8">
    <source>
        <dbReference type="ARBA" id="ARBA00022833"/>
    </source>
</evidence>
<evidence type="ECO:0000256" key="9">
    <source>
        <dbReference type="ARBA" id="ARBA00023015"/>
    </source>
</evidence>
<evidence type="ECO:0000313" key="14">
    <source>
        <dbReference type="Proteomes" id="UP000255283"/>
    </source>
</evidence>
<dbReference type="Pfam" id="PF01475">
    <property type="entry name" value="FUR"/>
    <property type="match status" value="1"/>
</dbReference>
<dbReference type="SUPFAM" id="SSF46785">
    <property type="entry name" value="Winged helix' DNA-binding domain"/>
    <property type="match status" value="1"/>
</dbReference>
<evidence type="ECO:0000256" key="6">
    <source>
        <dbReference type="ARBA" id="ARBA00022491"/>
    </source>
</evidence>
<keyword evidence="6" id="KW-0678">Repressor</keyword>
<feature type="binding site" evidence="12">
    <location>
        <position position="143"/>
    </location>
    <ligand>
        <name>Zn(2+)</name>
        <dbReference type="ChEBI" id="CHEBI:29105"/>
    </ligand>
</feature>
<dbReference type="GO" id="GO:0005829">
    <property type="term" value="C:cytosol"/>
    <property type="evidence" value="ECO:0007669"/>
    <property type="project" value="TreeGrafter"/>
</dbReference>
<dbReference type="GO" id="GO:0008270">
    <property type="term" value="F:zinc ion binding"/>
    <property type="evidence" value="ECO:0007669"/>
    <property type="project" value="TreeGrafter"/>
</dbReference>
<dbReference type="InterPro" id="IPR036390">
    <property type="entry name" value="WH_DNA-bd_sf"/>
</dbReference>
<feature type="binding site" evidence="12">
    <location>
        <position position="104"/>
    </location>
    <ligand>
        <name>Zn(2+)</name>
        <dbReference type="ChEBI" id="CHEBI:29105"/>
    </ligand>
</feature>
<comment type="caution">
    <text evidence="13">The sequence shown here is derived from an EMBL/GenBank/DDBJ whole genome shotgun (WGS) entry which is preliminary data.</text>
</comment>
<dbReference type="Gene3D" id="3.30.1490.190">
    <property type="match status" value="1"/>
</dbReference>
<evidence type="ECO:0000313" key="13">
    <source>
        <dbReference type="EMBL" id="SUB79232.1"/>
    </source>
</evidence>
<dbReference type="Proteomes" id="UP000255283">
    <property type="component" value="Unassembled WGS sequence"/>
</dbReference>
<keyword evidence="7 12" id="KW-0479">Metal-binding</keyword>
<evidence type="ECO:0000256" key="2">
    <source>
        <dbReference type="ARBA" id="ARBA00007957"/>
    </source>
</evidence>
<comment type="similarity">
    <text evidence="2">Belongs to the Fur family.</text>
</comment>
<sequence length="161" mass="18657">MKGNIKKKAREILDSYLELRSHRKTPERYAILDAVYSMDGHFSLEELDARLGKDNFRVSRATLYNTMRLFLELRLVIRHRLQDGTKYEACYDKGCHCHQVCTVCGKVTEISAPTVVRALDTLKLKRFRKDEFTLYIYGVCSSCQSAITRKRKQGNANDVDK</sequence>
<dbReference type="GO" id="GO:1900376">
    <property type="term" value="P:regulation of secondary metabolite biosynthetic process"/>
    <property type="evidence" value="ECO:0007669"/>
    <property type="project" value="TreeGrafter"/>
</dbReference>